<feature type="transmembrane region" description="Helical" evidence="6">
    <location>
        <begin position="12"/>
        <end position="30"/>
    </location>
</feature>
<feature type="transmembrane region" description="Helical" evidence="6">
    <location>
        <begin position="318"/>
        <end position="337"/>
    </location>
</feature>
<dbReference type="Gene3D" id="1.20.1250.20">
    <property type="entry name" value="MFS general substrate transporter like domains"/>
    <property type="match status" value="1"/>
</dbReference>
<dbReference type="Proteomes" id="UP001172155">
    <property type="component" value="Unassembled WGS sequence"/>
</dbReference>
<dbReference type="AlphaFoldDB" id="A0AA40KB58"/>
<feature type="transmembrane region" description="Helical" evidence="6">
    <location>
        <begin position="448"/>
        <end position="466"/>
    </location>
</feature>
<comment type="subcellular location">
    <subcellularLocation>
        <location evidence="1">Membrane</location>
        <topology evidence="1">Multi-pass membrane protein</topology>
    </subcellularLocation>
</comment>
<evidence type="ECO:0000256" key="4">
    <source>
        <dbReference type="ARBA" id="ARBA00022989"/>
    </source>
</evidence>
<organism evidence="8 9">
    <name type="scientific">Schizothecium vesticola</name>
    <dbReference type="NCBI Taxonomy" id="314040"/>
    <lineage>
        <taxon>Eukaryota</taxon>
        <taxon>Fungi</taxon>
        <taxon>Dikarya</taxon>
        <taxon>Ascomycota</taxon>
        <taxon>Pezizomycotina</taxon>
        <taxon>Sordariomycetes</taxon>
        <taxon>Sordariomycetidae</taxon>
        <taxon>Sordariales</taxon>
        <taxon>Schizotheciaceae</taxon>
        <taxon>Schizothecium</taxon>
    </lineage>
</organism>
<evidence type="ECO:0000313" key="9">
    <source>
        <dbReference type="Proteomes" id="UP001172155"/>
    </source>
</evidence>
<feature type="transmembrane region" description="Helical" evidence="6">
    <location>
        <begin position="189"/>
        <end position="210"/>
    </location>
</feature>
<protein>
    <submittedName>
        <fullName evidence="8">General substrate transporter</fullName>
    </submittedName>
</protein>
<accession>A0AA40KB58</accession>
<keyword evidence="9" id="KW-1185">Reference proteome</keyword>
<dbReference type="InterPro" id="IPR005828">
    <property type="entry name" value="MFS_sugar_transport-like"/>
</dbReference>
<evidence type="ECO:0000256" key="2">
    <source>
        <dbReference type="ARBA" id="ARBA00010992"/>
    </source>
</evidence>
<dbReference type="InterPro" id="IPR050360">
    <property type="entry name" value="MFS_Sugar_Transporters"/>
</dbReference>
<proteinExistence type="inferred from homology"/>
<evidence type="ECO:0000256" key="3">
    <source>
        <dbReference type="ARBA" id="ARBA00022692"/>
    </source>
</evidence>
<dbReference type="FunFam" id="1.20.1250.20:FF:000078">
    <property type="entry name" value="MFS maltose transporter, putative"/>
    <property type="match status" value="1"/>
</dbReference>
<dbReference type="EMBL" id="JAUKUD010000002">
    <property type="protein sequence ID" value="KAK0752654.1"/>
    <property type="molecule type" value="Genomic_DNA"/>
</dbReference>
<gene>
    <name evidence="8" type="ORF">B0T18DRAFT_94567</name>
</gene>
<feature type="transmembrane region" description="Helical" evidence="6">
    <location>
        <begin position="346"/>
        <end position="365"/>
    </location>
</feature>
<dbReference type="GO" id="GO:0016020">
    <property type="term" value="C:membrane"/>
    <property type="evidence" value="ECO:0007669"/>
    <property type="project" value="UniProtKB-SubCell"/>
</dbReference>
<comment type="caution">
    <text evidence="8">The sequence shown here is derived from an EMBL/GenBank/DDBJ whole genome shotgun (WGS) entry which is preliminary data.</text>
</comment>
<dbReference type="SUPFAM" id="SSF103473">
    <property type="entry name" value="MFS general substrate transporter"/>
    <property type="match status" value="1"/>
</dbReference>
<evidence type="ECO:0000313" key="8">
    <source>
        <dbReference type="EMBL" id="KAK0752654.1"/>
    </source>
</evidence>
<dbReference type="PROSITE" id="PS50850">
    <property type="entry name" value="MFS"/>
    <property type="match status" value="1"/>
</dbReference>
<feature type="domain" description="Major facilitator superfamily (MFS) profile" evidence="7">
    <location>
        <begin position="21"/>
        <end position="470"/>
    </location>
</feature>
<comment type="similarity">
    <text evidence="2">Belongs to the major facilitator superfamily. Sugar transporter (TC 2.A.1.1) family.</text>
</comment>
<dbReference type="GO" id="GO:0005351">
    <property type="term" value="F:carbohydrate:proton symporter activity"/>
    <property type="evidence" value="ECO:0007669"/>
    <property type="project" value="TreeGrafter"/>
</dbReference>
<name>A0AA40KB58_9PEZI</name>
<dbReference type="PANTHER" id="PTHR48022">
    <property type="entry name" value="PLASTIDIC GLUCOSE TRANSPORTER 4"/>
    <property type="match status" value="1"/>
</dbReference>
<feature type="transmembrane region" description="Helical" evidence="6">
    <location>
        <begin position="124"/>
        <end position="145"/>
    </location>
</feature>
<sequence>MADSINLTKSSLLANWKCLAICCVVSMANFEFGMDSGVVGSLQALPGFLVVFGYPSEFIPGGYGLNSTFQQLITSFPILGALVSSLAAGIFSVFFGRKMGLWIACIFTCIGIAIQMSTEDKGAIYVGRFVLGMGNGFLQTFSNIYCAEASPAHLRAIMVGLSTEWVLIGSIVAAAITNATQSRLDKFSYQLPLGILLIVPFFLALGLLFVPESPRYLLTIGRTEEARKSLETLRGSSVEAAEIEVEFTEMINGIDEEKRLASTTGPLDMFKGTDLRRTLLCIGTAVADSGCSGAWFLIPYTSYFFVISGVPFTKVFHYFAISTCLGLVACNVGLFVMRHVCGRRTFLMLGAVFNGLFMLGLAVSATVPTGLETKQTLLVTFVTLGLVWYSFATGVASRPVSTEMVSTRLRAWSFGLTQAVGQLVIWLVSFCTPYFINPENLNWGGKYGYIWAGTSVIALAWYYFFIPELKGRSLEEIDELFENKVPTFEFTSFETKALDKAFKDVQDRMNRGEKPVAKVEEVSEDQE</sequence>
<dbReference type="PROSITE" id="PS00217">
    <property type="entry name" value="SUGAR_TRANSPORT_2"/>
    <property type="match status" value="1"/>
</dbReference>
<keyword evidence="5 6" id="KW-0472">Membrane</keyword>
<keyword evidence="4 6" id="KW-1133">Transmembrane helix</keyword>
<evidence type="ECO:0000256" key="1">
    <source>
        <dbReference type="ARBA" id="ARBA00004141"/>
    </source>
</evidence>
<feature type="transmembrane region" description="Helical" evidence="6">
    <location>
        <begin position="101"/>
        <end position="118"/>
    </location>
</feature>
<evidence type="ECO:0000256" key="5">
    <source>
        <dbReference type="ARBA" id="ARBA00023136"/>
    </source>
</evidence>
<feature type="transmembrane region" description="Helical" evidence="6">
    <location>
        <begin position="157"/>
        <end position="177"/>
    </location>
</feature>
<feature type="transmembrane region" description="Helical" evidence="6">
    <location>
        <begin position="409"/>
        <end position="436"/>
    </location>
</feature>
<reference evidence="8" key="1">
    <citation type="submission" date="2023-06" db="EMBL/GenBank/DDBJ databases">
        <title>Genome-scale phylogeny and comparative genomics of the fungal order Sordariales.</title>
        <authorList>
            <consortium name="Lawrence Berkeley National Laboratory"/>
            <person name="Hensen N."/>
            <person name="Bonometti L."/>
            <person name="Westerberg I."/>
            <person name="Brannstrom I.O."/>
            <person name="Guillou S."/>
            <person name="Cros-Aarteil S."/>
            <person name="Calhoun S."/>
            <person name="Haridas S."/>
            <person name="Kuo A."/>
            <person name="Mondo S."/>
            <person name="Pangilinan J."/>
            <person name="Riley R."/>
            <person name="LaButti K."/>
            <person name="Andreopoulos B."/>
            <person name="Lipzen A."/>
            <person name="Chen C."/>
            <person name="Yanf M."/>
            <person name="Daum C."/>
            <person name="Ng V."/>
            <person name="Clum A."/>
            <person name="Steindorff A."/>
            <person name="Ohm R."/>
            <person name="Martin F."/>
            <person name="Silar P."/>
            <person name="Natvig D."/>
            <person name="Lalanne C."/>
            <person name="Gautier V."/>
            <person name="Ament-velasquez S.L."/>
            <person name="Kruys A."/>
            <person name="Hutchinson M.I."/>
            <person name="Powell A.J."/>
            <person name="Barry K."/>
            <person name="Miller A.N."/>
            <person name="Grigoriev I.V."/>
            <person name="Debuchy R."/>
            <person name="Gladieux P."/>
            <person name="Thoren M.H."/>
            <person name="Johannesson H."/>
        </authorList>
    </citation>
    <scope>NUCLEOTIDE SEQUENCE</scope>
    <source>
        <strain evidence="8">SMH3187-1</strain>
    </source>
</reference>
<feature type="transmembrane region" description="Helical" evidence="6">
    <location>
        <begin position="279"/>
        <end position="298"/>
    </location>
</feature>
<dbReference type="InterPro" id="IPR020846">
    <property type="entry name" value="MFS_dom"/>
</dbReference>
<dbReference type="InterPro" id="IPR036259">
    <property type="entry name" value="MFS_trans_sf"/>
</dbReference>
<evidence type="ECO:0000259" key="7">
    <source>
        <dbReference type="PROSITE" id="PS50850"/>
    </source>
</evidence>
<keyword evidence="3 6" id="KW-0812">Transmembrane</keyword>
<evidence type="ECO:0000256" key="6">
    <source>
        <dbReference type="SAM" id="Phobius"/>
    </source>
</evidence>
<dbReference type="InterPro" id="IPR005829">
    <property type="entry name" value="Sugar_transporter_CS"/>
</dbReference>
<feature type="transmembrane region" description="Helical" evidence="6">
    <location>
        <begin position="75"/>
        <end position="94"/>
    </location>
</feature>
<dbReference type="Pfam" id="PF00083">
    <property type="entry name" value="Sugar_tr"/>
    <property type="match status" value="1"/>
</dbReference>
<feature type="transmembrane region" description="Helical" evidence="6">
    <location>
        <begin position="377"/>
        <end position="397"/>
    </location>
</feature>
<dbReference type="PANTHER" id="PTHR48022:SF10">
    <property type="entry name" value="MAJOR FACILITATOR SUPERFAMILY (MFS) PROFILE DOMAIN-CONTAINING PROTEIN"/>
    <property type="match status" value="1"/>
</dbReference>